<gene>
    <name evidence="1" type="ORF">BDN72DRAFT_847226</name>
</gene>
<reference evidence="1 2" key="1">
    <citation type="journal article" date="2019" name="Nat. Ecol. Evol.">
        <title>Megaphylogeny resolves global patterns of mushroom evolution.</title>
        <authorList>
            <person name="Varga T."/>
            <person name="Krizsan K."/>
            <person name="Foldi C."/>
            <person name="Dima B."/>
            <person name="Sanchez-Garcia M."/>
            <person name="Sanchez-Ramirez S."/>
            <person name="Szollosi G.J."/>
            <person name="Szarkandi J.G."/>
            <person name="Papp V."/>
            <person name="Albert L."/>
            <person name="Andreopoulos W."/>
            <person name="Angelini C."/>
            <person name="Antonin V."/>
            <person name="Barry K.W."/>
            <person name="Bougher N.L."/>
            <person name="Buchanan P."/>
            <person name="Buyck B."/>
            <person name="Bense V."/>
            <person name="Catcheside P."/>
            <person name="Chovatia M."/>
            <person name="Cooper J."/>
            <person name="Damon W."/>
            <person name="Desjardin D."/>
            <person name="Finy P."/>
            <person name="Geml J."/>
            <person name="Haridas S."/>
            <person name="Hughes K."/>
            <person name="Justo A."/>
            <person name="Karasinski D."/>
            <person name="Kautmanova I."/>
            <person name="Kiss B."/>
            <person name="Kocsube S."/>
            <person name="Kotiranta H."/>
            <person name="LaButti K.M."/>
            <person name="Lechner B.E."/>
            <person name="Liimatainen K."/>
            <person name="Lipzen A."/>
            <person name="Lukacs Z."/>
            <person name="Mihaltcheva S."/>
            <person name="Morgado L.N."/>
            <person name="Niskanen T."/>
            <person name="Noordeloos M.E."/>
            <person name="Ohm R.A."/>
            <person name="Ortiz-Santana B."/>
            <person name="Ovrebo C."/>
            <person name="Racz N."/>
            <person name="Riley R."/>
            <person name="Savchenko A."/>
            <person name="Shiryaev A."/>
            <person name="Soop K."/>
            <person name="Spirin V."/>
            <person name="Szebenyi C."/>
            <person name="Tomsovsky M."/>
            <person name="Tulloss R.E."/>
            <person name="Uehling J."/>
            <person name="Grigoriev I.V."/>
            <person name="Vagvolgyi C."/>
            <person name="Papp T."/>
            <person name="Martin F.M."/>
            <person name="Miettinen O."/>
            <person name="Hibbett D.S."/>
            <person name="Nagy L.G."/>
        </authorList>
    </citation>
    <scope>NUCLEOTIDE SEQUENCE [LARGE SCALE GENOMIC DNA]</scope>
    <source>
        <strain evidence="1 2">NL-1719</strain>
    </source>
</reference>
<evidence type="ECO:0000313" key="2">
    <source>
        <dbReference type="Proteomes" id="UP000308600"/>
    </source>
</evidence>
<dbReference type="Proteomes" id="UP000308600">
    <property type="component" value="Unassembled WGS sequence"/>
</dbReference>
<keyword evidence="2" id="KW-1185">Reference proteome</keyword>
<dbReference type="EMBL" id="ML208502">
    <property type="protein sequence ID" value="TFK63839.1"/>
    <property type="molecule type" value="Genomic_DNA"/>
</dbReference>
<accession>A0ACD3AEN4</accession>
<proteinExistence type="predicted"/>
<organism evidence="1 2">
    <name type="scientific">Pluteus cervinus</name>
    <dbReference type="NCBI Taxonomy" id="181527"/>
    <lineage>
        <taxon>Eukaryota</taxon>
        <taxon>Fungi</taxon>
        <taxon>Dikarya</taxon>
        <taxon>Basidiomycota</taxon>
        <taxon>Agaricomycotina</taxon>
        <taxon>Agaricomycetes</taxon>
        <taxon>Agaricomycetidae</taxon>
        <taxon>Agaricales</taxon>
        <taxon>Pluteineae</taxon>
        <taxon>Pluteaceae</taxon>
        <taxon>Pluteus</taxon>
    </lineage>
</organism>
<name>A0ACD3AEN4_9AGAR</name>
<protein>
    <submittedName>
        <fullName evidence="1">Uncharacterized protein</fullName>
    </submittedName>
</protein>
<sequence>MAETIVDYILPVKEPSEKWARLNKGLFSSVASDPHAKPRPDDPTPMDVLPPEIVKEIFMHCLPSMQQIRLRKDQLPWVLTQVCRVWRDIALSAPELWSFIALTMEDVHKRPNLDKLVRYWLTLKKDYPLTLDFPVTNLRPPNSTRILNLLLIQHDSWRSVRLDLHHENFLQKLIDLRTPNLEVLDLTKDSPSPLIMDVAKSFFRHSPKLREFILASRELEVNSFSELAGLPAWHSLKSVDIRCRLPMTALFDILSAGPGLESLRLIGLRTHPALIAEPIEVVHTSLRSLCLSVEQEVYTAMKLLTLPSLKALVISFSHPFSLGGDPVGDPYLASFFSRSKPPLEKLALENTRISEVEIVESLPHLPTLTRLELINEKFVQFTEAFVDVLAKPGVCPLMNWFTLVGQCSSADGKLAAMMEERWKKREISGLHFVNIRFLAYGENHTEDAEILKRLQAAGLKGYVSV</sequence>
<evidence type="ECO:0000313" key="1">
    <source>
        <dbReference type="EMBL" id="TFK63839.1"/>
    </source>
</evidence>